<dbReference type="InterPro" id="IPR036250">
    <property type="entry name" value="AcylCo_DH-like_C"/>
</dbReference>
<gene>
    <name evidence="7" type="ORF">FOZ76_12675</name>
</gene>
<dbReference type="SUPFAM" id="SSF47203">
    <property type="entry name" value="Acyl-CoA dehydrogenase C-terminal domain-like"/>
    <property type="match status" value="1"/>
</dbReference>
<dbReference type="GO" id="GO:0050660">
    <property type="term" value="F:flavin adenine dinucleotide binding"/>
    <property type="evidence" value="ECO:0007669"/>
    <property type="project" value="InterPro"/>
</dbReference>
<evidence type="ECO:0000313" key="8">
    <source>
        <dbReference type="Proteomes" id="UP000318405"/>
    </source>
</evidence>
<dbReference type="PANTHER" id="PTHR43884">
    <property type="entry name" value="ACYL-COA DEHYDROGENASE"/>
    <property type="match status" value="1"/>
</dbReference>
<evidence type="ECO:0000259" key="5">
    <source>
        <dbReference type="Pfam" id="PF00441"/>
    </source>
</evidence>
<dbReference type="InterPro" id="IPR037069">
    <property type="entry name" value="AcylCoA_DH/ox_N_sf"/>
</dbReference>
<keyword evidence="4" id="KW-0274">FAD</keyword>
<comment type="cofactor">
    <cofactor evidence="1">
        <name>FAD</name>
        <dbReference type="ChEBI" id="CHEBI:57692"/>
    </cofactor>
</comment>
<comment type="similarity">
    <text evidence="2">Belongs to the acyl-CoA dehydrogenase family.</text>
</comment>
<evidence type="ECO:0000256" key="3">
    <source>
        <dbReference type="ARBA" id="ARBA00022630"/>
    </source>
</evidence>
<dbReference type="Proteomes" id="UP000318405">
    <property type="component" value="Unassembled WGS sequence"/>
</dbReference>
<feature type="domain" description="Acyl-CoA dehydrogenase/oxidase C-terminal" evidence="5">
    <location>
        <begin position="201"/>
        <end position="340"/>
    </location>
</feature>
<dbReference type="Pfam" id="PF02771">
    <property type="entry name" value="Acyl-CoA_dh_N"/>
    <property type="match status" value="1"/>
</dbReference>
<dbReference type="Gene3D" id="1.10.540.10">
    <property type="entry name" value="Acyl-CoA dehydrogenase/oxidase, N-terminal domain"/>
    <property type="match status" value="1"/>
</dbReference>
<dbReference type="RefSeq" id="WP_143948638.1">
    <property type="nucleotide sequence ID" value="NZ_BAABMB010000006.1"/>
</dbReference>
<dbReference type="Gene3D" id="1.20.140.10">
    <property type="entry name" value="Butyryl-CoA Dehydrogenase, subunit A, domain 3"/>
    <property type="match status" value="1"/>
</dbReference>
<evidence type="ECO:0000256" key="1">
    <source>
        <dbReference type="ARBA" id="ARBA00001974"/>
    </source>
</evidence>
<dbReference type="SUPFAM" id="SSF56645">
    <property type="entry name" value="Acyl-CoA dehydrogenase NM domain-like"/>
    <property type="match status" value="1"/>
</dbReference>
<name>A0A556AMP5_9BURK</name>
<protein>
    <submittedName>
        <fullName evidence="7">Acyl-CoA dehydrogenase</fullName>
    </submittedName>
</protein>
<dbReference type="GO" id="GO:0003995">
    <property type="term" value="F:acyl-CoA dehydrogenase activity"/>
    <property type="evidence" value="ECO:0007669"/>
    <property type="project" value="TreeGrafter"/>
</dbReference>
<dbReference type="AlphaFoldDB" id="A0A556AMP5"/>
<sequence length="364" mass="37544">MFDLSDTEEGRMVREAAGRFAAECLAPAERAHEAAGAPAASVREQARDMGLARIGWPQALGGAELSLADEFEMLRVLASGDAGAALALSAPAPAGRALSAAGGVDAVRRHLCGLPADAGVWLHVDADAGLAIADGCISGAIPWLPVARLDCLLIARPDGLSVVRAGCDCTPVPGGGLRAAGAVGVTLERAPVAEHWPDPGVAVRATAYARLYVVALMVGQMQAAFEHARAYALERVAFGKPIAHHQALAFLMTDMRAAIDASRLMGLEAASRDARVEADEFERAAAQAYLEAAEAGMFVGPNAVQILGAAGFMQDHPVEKAMRELRALGLLAGGVDAARNALNRLPVPDAGSGFWLALDPEAAA</sequence>
<evidence type="ECO:0000259" key="6">
    <source>
        <dbReference type="Pfam" id="PF02771"/>
    </source>
</evidence>
<feature type="domain" description="Acyl-CoA dehydrogenase/oxidase N-terminal" evidence="6">
    <location>
        <begin position="7"/>
        <end position="102"/>
    </location>
</feature>
<evidence type="ECO:0000313" key="7">
    <source>
        <dbReference type="EMBL" id="TSH94164.1"/>
    </source>
</evidence>
<dbReference type="InterPro" id="IPR009075">
    <property type="entry name" value="AcylCo_DH/oxidase_C"/>
</dbReference>
<dbReference type="InterPro" id="IPR013786">
    <property type="entry name" value="AcylCoA_DH/ox_N"/>
</dbReference>
<dbReference type="InterPro" id="IPR009100">
    <property type="entry name" value="AcylCoA_DH/oxidase_NM_dom_sf"/>
</dbReference>
<dbReference type="Pfam" id="PF00441">
    <property type="entry name" value="Acyl-CoA_dh_1"/>
    <property type="match status" value="1"/>
</dbReference>
<evidence type="ECO:0000256" key="2">
    <source>
        <dbReference type="ARBA" id="ARBA00009347"/>
    </source>
</evidence>
<dbReference type="OrthoDB" id="8910708at2"/>
<dbReference type="PANTHER" id="PTHR43884:SF12">
    <property type="entry name" value="ISOVALERYL-COA DEHYDROGENASE, MITOCHONDRIAL-RELATED"/>
    <property type="match status" value="1"/>
</dbReference>
<proteinExistence type="inferred from homology"/>
<dbReference type="EMBL" id="VLTJ01000025">
    <property type="protein sequence ID" value="TSH94164.1"/>
    <property type="molecule type" value="Genomic_DNA"/>
</dbReference>
<evidence type="ECO:0000256" key="4">
    <source>
        <dbReference type="ARBA" id="ARBA00022827"/>
    </source>
</evidence>
<keyword evidence="8" id="KW-1185">Reference proteome</keyword>
<keyword evidence="3" id="KW-0285">Flavoprotein</keyword>
<reference evidence="7 8" key="1">
    <citation type="submission" date="2019-07" db="EMBL/GenBank/DDBJ databases">
        <title>Qingshengfaniella alkalisoli gen. nov., sp. nov., isolated from saline soil.</title>
        <authorList>
            <person name="Xu L."/>
            <person name="Huang X.-X."/>
            <person name="Sun J.-Q."/>
        </authorList>
    </citation>
    <scope>NUCLEOTIDE SEQUENCE [LARGE SCALE GENOMIC DNA]</scope>
    <source>
        <strain evidence="7 8">DSM 27279</strain>
    </source>
</reference>
<accession>A0A556AMP5</accession>
<organism evidence="7 8">
    <name type="scientific">Verticiella sediminum</name>
    <dbReference type="NCBI Taxonomy" id="1247510"/>
    <lineage>
        <taxon>Bacteria</taxon>
        <taxon>Pseudomonadati</taxon>
        <taxon>Pseudomonadota</taxon>
        <taxon>Betaproteobacteria</taxon>
        <taxon>Burkholderiales</taxon>
        <taxon>Alcaligenaceae</taxon>
        <taxon>Verticiella</taxon>
    </lineage>
</organism>
<comment type="caution">
    <text evidence="7">The sequence shown here is derived from an EMBL/GenBank/DDBJ whole genome shotgun (WGS) entry which is preliminary data.</text>
</comment>